<sequence length="43" mass="4783">MAPHGFRTGTRFMPAGLFLTAASLLGSRGLGRLEALRWPWRLL</sequence>
<evidence type="ECO:0000313" key="1">
    <source>
        <dbReference type="EMBL" id="XBV24505.1"/>
    </source>
</evidence>
<organism evidence="1">
    <name type="scientific">Kribbella sp. HUAS MG21</name>
    <dbReference type="NCBI Taxonomy" id="3160966"/>
    <lineage>
        <taxon>Bacteria</taxon>
        <taxon>Bacillati</taxon>
        <taxon>Actinomycetota</taxon>
        <taxon>Actinomycetes</taxon>
        <taxon>Propionibacteriales</taxon>
        <taxon>Kribbellaceae</taxon>
        <taxon>Kribbella</taxon>
    </lineage>
</organism>
<protein>
    <submittedName>
        <fullName evidence="1">Uncharacterized protein</fullName>
    </submittedName>
</protein>
<dbReference type="RefSeq" id="WP_350277328.1">
    <property type="nucleotide sequence ID" value="NZ_CP158165.1"/>
</dbReference>
<dbReference type="EMBL" id="CP158165">
    <property type="protein sequence ID" value="XBV24505.1"/>
    <property type="molecule type" value="Genomic_DNA"/>
</dbReference>
<dbReference type="AlphaFoldDB" id="A0AAU7TDA0"/>
<accession>A0AAU7TDA0</accession>
<proteinExistence type="predicted"/>
<name>A0AAU7TDA0_9ACTN</name>
<reference evidence="1" key="1">
    <citation type="submission" date="2024-06" db="EMBL/GenBank/DDBJ databases">
        <title>Kribbella sp. strain HUAS MG21 genome sequences.</title>
        <authorList>
            <person name="Mo P."/>
        </authorList>
    </citation>
    <scope>NUCLEOTIDE SEQUENCE</scope>
    <source>
        <strain evidence="1">HUAS MG21</strain>
    </source>
</reference>
<gene>
    <name evidence="1" type="ORF">ABN611_38845</name>
</gene>